<feature type="transmembrane region" description="Helical" evidence="1">
    <location>
        <begin position="115"/>
        <end position="139"/>
    </location>
</feature>
<feature type="transmembrane region" description="Helical" evidence="1">
    <location>
        <begin position="12"/>
        <end position="35"/>
    </location>
</feature>
<comment type="caution">
    <text evidence="2">The sequence shown here is derived from an EMBL/GenBank/DDBJ whole genome shotgun (WGS) entry which is preliminary data.</text>
</comment>
<feature type="transmembrane region" description="Helical" evidence="1">
    <location>
        <begin position="151"/>
        <end position="177"/>
    </location>
</feature>
<keyword evidence="3" id="KW-1185">Reference proteome</keyword>
<keyword evidence="1" id="KW-0812">Transmembrane</keyword>
<proteinExistence type="predicted"/>
<protein>
    <submittedName>
        <fullName evidence="2">Uncharacterized protein</fullName>
    </submittedName>
</protein>
<feature type="transmembrane region" description="Helical" evidence="1">
    <location>
        <begin position="55"/>
        <end position="75"/>
    </location>
</feature>
<sequence length="200" mass="21324">MSNWSATTFRYVLVGYVLIPLGINVAINALIGWLLFLDRDSLPVWGLPQSVAMEIAGTGFLLPLITAMISSRVLLGHLRSGIVQPIHQPAASSRIASRLVDWVGRVLVGQLLQNASFAGCVLFALTMFPLLTIPAFLALPTLGVDSVDQLTLIAIKCVYAGLCGLVTTPLIAVGLLCHAGQAHSRQSTEQDPRESPPVST</sequence>
<accession>A0ABS8NJ25</accession>
<keyword evidence="1" id="KW-0472">Membrane</keyword>
<evidence type="ECO:0000256" key="1">
    <source>
        <dbReference type="SAM" id="Phobius"/>
    </source>
</evidence>
<keyword evidence="1" id="KW-1133">Transmembrane helix</keyword>
<organism evidence="2 3">
    <name type="scientific">Rhodopirellula halodulae</name>
    <dbReference type="NCBI Taxonomy" id="2894198"/>
    <lineage>
        <taxon>Bacteria</taxon>
        <taxon>Pseudomonadati</taxon>
        <taxon>Planctomycetota</taxon>
        <taxon>Planctomycetia</taxon>
        <taxon>Pirellulales</taxon>
        <taxon>Pirellulaceae</taxon>
        <taxon>Rhodopirellula</taxon>
    </lineage>
</organism>
<evidence type="ECO:0000313" key="3">
    <source>
        <dbReference type="Proteomes" id="UP001430306"/>
    </source>
</evidence>
<reference evidence="2" key="1">
    <citation type="submission" date="2021-11" db="EMBL/GenBank/DDBJ databases">
        <title>Genome sequence.</title>
        <authorList>
            <person name="Sun Q."/>
        </authorList>
    </citation>
    <scope>NUCLEOTIDE SEQUENCE</scope>
    <source>
        <strain evidence="2">JC740</strain>
    </source>
</reference>
<name>A0ABS8NJ25_9BACT</name>
<dbReference type="EMBL" id="JAJKFW010000025">
    <property type="protein sequence ID" value="MCC9643564.1"/>
    <property type="molecule type" value="Genomic_DNA"/>
</dbReference>
<dbReference type="RefSeq" id="WP_230274509.1">
    <property type="nucleotide sequence ID" value="NZ_JAJKFW010000025.1"/>
</dbReference>
<evidence type="ECO:0000313" key="2">
    <source>
        <dbReference type="EMBL" id="MCC9643564.1"/>
    </source>
</evidence>
<dbReference type="Proteomes" id="UP001430306">
    <property type="component" value="Unassembled WGS sequence"/>
</dbReference>
<gene>
    <name evidence="2" type="ORF">LOC71_14865</name>
</gene>